<protein>
    <submittedName>
        <fullName evidence="2">Uncharacterized protein</fullName>
    </submittedName>
</protein>
<reference evidence="2" key="1">
    <citation type="journal article" date="2020" name="Nature">
        <title>Giant virus diversity and host interactions through global metagenomics.</title>
        <authorList>
            <person name="Schulz F."/>
            <person name="Roux S."/>
            <person name="Paez-Espino D."/>
            <person name="Jungbluth S."/>
            <person name="Walsh D.A."/>
            <person name="Denef V.J."/>
            <person name="McMahon K.D."/>
            <person name="Konstantinidis K.T."/>
            <person name="Eloe-Fadrosh E.A."/>
            <person name="Kyrpides N.C."/>
            <person name="Woyke T."/>
        </authorList>
    </citation>
    <scope>NUCLEOTIDE SEQUENCE</scope>
    <source>
        <strain evidence="2">GVMAG-S-1035315-10</strain>
    </source>
</reference>
<accession>A0A6C0JP93</accession>
<evidence type="ECO:0000313" key="2">
    <source>
        <dbReference type="EMBL" id="QHU06626.1"/>
    </source>
</evidence>
<keyword evidence="1" id="KW-1133">Transmembrane helix</keyword>
<sequence length="93" mass="10443">MWVNILLKAVLFMILVPGVHLSIPPRASLREQALIHGVVFAVANYFVYRNVLPLMERFDTFHPDSKKDTPCPPNSVKCPSGDCKLKSDIYGLC</sequence>
<keyword evidence="1" id="KW-0472">Membrane</keyword>
<name>A0A6C0JP93_9ZZZZ</name>
<keyword evidence="1" id="KW-0812">Transmembrane</keyword>
<evidence type="ECO:0000256" key="1">
    <source>
        <dbReference type="SAM" id="Phobius"/>
    </source>
</evidence>
<proteinExistence type="predicted"/>
<dbReference type="AlphaFoldDB" id="A0A6C0JP93"/>
<dbReference type="EMBL" id="MN740658">
    <property type="protein sequence ID" value="QHU06626.1"/>
    <property type="molecule type" value="Genomic_DNA"/>
</dbReference>
<organism evidence="2">
    <name type="scientific">viral metagenome</name>
    <dbReference type="NCBI Taxonomy" id="1070528"/>
    <lineage>
        <taxon>unclassified sequences</taxon>
        <taxon>metagenomes</taxon>
        <taxon>organismal metagenomes</taxon>
    </lineage>
</organism>
<feature type="transmembrane region" description="Helical" evidence="1">
    <location>
        <begin position="31"/>
        <end position="48"/>
    </location>
</feature>